<dbReference type="Proteomes" id="UP001320768">
    <property type="component" value="Unassembled WGS sequence"/>
</dbReference>
<dbReference type="NCBIfam" id="NF002317">
    <property type="entry name" value="PRK01250.1"/>
    <property type="match status" value="1"/>
</dbReference>
<sequence length="175" mass="19463">MSDQMLTPGKNAPQEVDVIIEISPAQGPVKYEVCKDSGRLQVDRFLQTSMVYPCNYGYIPSTLSDDGDPCDVLVISPYDIIPGAIISVRPVGMLVMEDEAGLDNKILAVPVDGVAKQYAYIQSIGDVDSMLKDKIEHFFKHYKDLDSTKWVKLQGWQDRDAAIEEITNSINSFQS</sequence>
<dbReference type="GO" id="GO:0004427">
    <property type="term" value="F:inorganic diphosphate phosphatase activity"/>
    <property type="evidence" value="ECO:0007669"/>
    <property type="project" value="UniProtKB-EC"/>
</dbReference>
<reference evidence="6 7" key="1">
    <citation type="journal article" date="2022" name="Nat. Microbiol.">
        <title>The microbiome of a bacterivorous marine choanoflagellate contains a resource-demanding obligate bacterial associate.</title>
        <authorList>
            <person name="Needham D.M."/>
            <person name="Poirier C."/>
            <person name="Bachy C."/>
            <person name="George E.E."/>
            <person name="Wilken S."/>
            <person name="Yung C.C.M."/>
            <person name="Limardo A.J."/>
            <person name="Morando M."/>
            <person name="Sudek L."/>
            <person name="Malmstrom R.R."/>
            <person name="Keeling P.J."/>
            <person name="Santoro A.E."/>
            <person name="Worden A.Z."/>
        </authorList>
    </citation>
    <scope>NUCLEOTIDE SEQUENCE [LARGE SCALE GENOMIC DNA]</scope>
    <source>
        <strain evidence="6 7">Comchoano-2</strain>
    </source>
</reference>
<feature type="binding site" evidence="5">
    <location>
        <position position="56"/>
    </location>
    <ligand>
        <name>substrate</name>
    </ligand>
</feature>
<dbReference type="CDD" id="cd00412">
    <property type="entry name" value="pyrophosphatase"/>
    <property type="match status" value="1"/>
</dbReference>
<comment type="catalytic activity">
    <reaction evidence="5">
        <text>diphosphate + H2O = 2 phosphate + H(+)</text>
        <dbReference type="Rhea" id="RHEA:24576"/>
        <dbReference type="ChEBI" id="CHEBI:15377"/>
        <dbReference type="ChEBI" id="CHEBI:15378"/>
        <dbReference type="ChEBI" id="CHEBI:33019"/>
        <dbReference type="ChEBI" id="CHEBI:43474"/>
        <dbReference type="EC" id="3.6.1.1"/>
    </reaction>
</comment>
<dbReference type="EMBL" id="JAKUDN010000002">
    <property type="protein sequence ID" value="MCP8352442.1"/>
    <property type="molecule type" value="Genomic_DNA"/>
</dbReference>
<feature type="binding site" evidence="5">
    <location>
        <position position="103"/>
    </location>
    <ligand>
        <name>Mg(2+)</name>
        <dbReference type="ChEBI" id="CHEBI:18420"/>
        <label>1</label>
    </ligand>
</feature>
<accession>A0ABT1L5L7</accession>
<keyword evidence="4 5" id="KW-0460">Magnesium</keyword>
<keyword evidence="2 5" id="KW-0479">Metal-binding</keyword>
<feature type="binding site" evidence="5">
    <location>
        <position position="30"/>
    </location>
    <ligand>
        <name>substrate</name>
    </ligand>
</feature>
<keyword evidence="3 5" id="KW-0378">Hydrolase</keyword>
<proteinExistence type="inferred from homology"/>
<dbReference type="Gene3D" id="3.90.80.10">
    <property type="entry name" value="Inorganic pyrophosphatase"/>
    <property type="match status" value="1"/>
</dbReference>
<feature type="binding site" evidence="5">
    <location>
        <position position="71"/>
    </location>
    <ligand>
        <name>Mg(2+)</name>
        <dbReference type="ChEBI" id="CHEBI:18420"/>
        <label>1</label>
    </ligand>
</feature>
<dbReference type="PANTHER" id="PTHR10286">
    <property type="entry name" value="INORGANIC PYROPHOSPHATASE"/>
    <property type="match status" value="1"/>
</dbReference>
<dbReference type="RefSeq" id="WP_258569547.1">
    <property type="nucleotide sequence ID" value="NZ_JAKUDN010000002.1"/>
</dbReference>
<organism evidence="6 7">
    <name type="scientific">Candidatus Synchoanobacter obligatus</name>
    <dbReference type="NCBI Taxonomy" id="2919597"/>
    <lineage>
        <taxon>Bacteria</taxon>
        <taxon>Pseudomonadati</taxon>
        <taxon>Pseudomonadota</taxon>
        <taxon>Gammaproteobacteria</taxon>
        <taxon>Candidatus Comchoanobacterales</taxon>
        <taxon>Candidatus Comchoanobacteraceae</taxon>
        <taxon>Candidatus Synchoanobacter</taxon>
    </lineage>
</organism>
<comment type="similarity">
    <text evidence="5">Belongs to the PPase family.</text>
</comment>
<dbReference type="EC" id="3.6.1.1" evidence="5"/>
<keyword evidence="5" id="KW-0963">Cytoplasm</keyword>
<dbReference type="HAMAP" id="MF_00209">
    <property type="entry name" value="Inorganic_PPase"/>
    <property type="match status" value="1"/>
</dbReference>
<dbReference type="SUPFAM" id="SSF50324">
    <property type="entry name" value="Inorganic pyrophosphatase"/>
    <property type="match status" value="1"/>
</dbReference>
<evidence type="ECO:0000256" key="1">
    <source>
        <dbReference type="ARBA" id="ARBA00001946"/>
    </source>
</evidence>
<feature type="binding site" evidence="5">
    <location>
        <position position="142"/>
    </location>
    <ligand>
        <name>substrate</name>
    </ligand>
</feature>
<evidence type="ECO:0000313" key="6">
    <source>
        <dbReference type="EMBL" id="MCP8352442.1"/>
    </source>
</evidence>
<evidence type="ECO:0000256" key="5">
    <source>
        <dbReference type="HAMAP-Rule" id="MF_00209"/>
    </source>
</evidence>
<evidence type="ECO:0000256" key="4">
    <source>
        <dbReference type="ARBA" id="ARBA00022842"/>
    </source>
</evidence>
<feature type="binding site" evidence="5">
    <location>
        <position position="44"/>
    </location>
    <ligand>
        <name>substrate</name>
    </ligand>
</feature>
<comment type="subcellular location">
    <subcellularLocation>
        <location evidence="5">Cytoplasm</location>
    </subcellularLocation>
</comment>
<comment type="function">
    <text evidence="5">Catalyzes the hydrolysis of inorganic pyrophosphate (PPi) forming two phosphate ions.</text>
</comment>
<gene>
    <name evidence="5 6" type="primary">ppa</name>
    <name evidence="6" type="ORF">MKS91_03950</name>
</gene>
<keyword evidence="7" id="KW-1185">Reference proteome</keyword>
<dbReference type="InterPro" id="IPR008162">
    <property type="entry name" value="Pyrophosphatase"/>
</dbReference>
<dbReference type="Pfam" id="PF00719">
    <property type="entry name" value="Pyrophosphatase"/>
    <property type="match status" value="1"/>
</dbReference>
<feature type="binding site" evidence="5">
    <location>
        <position position="71"/>
    </location>
    <ligand>
        <name>Mg(2+)</name>
        <dbReference type="ChEBI" id="CHEBI:18420"/>
        <label>2</label>
    </ligand>
</feature>
<evidence type="ECO:0000313" key="7">
    <source>
        <dbReference type="Proteomes" id="UP001320768"/>
    </source>
</evidence>
<comment type="caution">
    <text evidence="6">The sequence shown here is derived from an EMBL/GenBank/DDBJ whole genome shotgun (WGS) entry which is preliminary data.</text>
</comment>
<dbReference type="InterPro" id="IPR036649">
    <property type="entry name" value="Pyrophosphatase_sf"/>
</dbReference>
<evidence type="ECO:0000256" key="3">
    <source>
        <dbReference type="ARBA" id="ARBA00022801"/>
    </source>
</evidence>
<feature type="binding site" evidence="5">
    <location>
        <position position="66"/>
    </location>
    <ligand>
        <name>Mg(2+)</name>
        <dbReference type="ChEBI" id="CHEBI:18420"/>
        <label>1</label>
    </ligand>
</feature>
<protein>
    <recommendedName>
        <fullName evidence="5">Inorganic pyrophosphatase</fullName>
        <ecNumber evidence="5">3.6.1.1</ecNumber>
    </recommendedName>
    <alternativeName>
        <fullName evidence="5">Pyrophosphate phospho-hydrolase</fullName>
        <shortName evidence="5">PPase</shortName>
    </alternativeName>
</protein>
<comment type="subunit">
    <text evidence="5">Homohexamer.</text>
</comment>
<evidence type="ECO:0000256" key="2">
    <source>
        <dbReference type="ARBA" id="ARBA00022723"/>
    </source>
</evidence>
<name>A0ABT1L5L7_9GAMM</name>
<comment type="cofactor">
    <cofactor evidence="1 5">
        <name>Mg(2+)</name>
        <dbReference type="ChEBI" id="CHEBI:18420"/>
    </cofactor>
</comment>